<dbReference type="InterPro" id="IPR036259">
    <property type="entry name" value="MFS_trans_sf"/>
</dbReference>
<gene>
    <name evidence="8" type="ORF">COMA2_60166</name>
</gene>
<reference evidence="9" key="1">
    <citation type="submission" date="2015-10" db="EMBL/GenBank/DDBJ databases">
        <authorList>
            <person name="Luecker S."/>
            <person name="Luecker S."/>
        </authorList>
    </citation>
    <scope>NUCLEOTIDE SEQUENCE [LARGE SCALE GENOMIC DNA]</scope>
</reference>
<dbReference type="GO" id="GO:0022857">
    <property type="term" value="F:transmembrane transporter activity"/>
    <property type="evidence" value="ECO:0007669"/>
    <property type="project" value="InterPro"/>
</dbReference>
<protein>
    <submittedName>
        <fullName evidence="8">Putative Sugar transporter of the major facilitator superfamily</fullName>
    </submittedName>
</protein>
<accession>A0A0S4LNN9</accession>
<evidence type="ECO:0000256" key="3">
    <source>
        <dbReference type="ARBA" id="ARBA00022989"/>
    </source>
</evidence>
<feature type="transmembrane region" description="Helical" evidence="6">
    <location>
        <begin position="190"/>
        <end position="213"/>
    </location>
</feature>
<feature type="transmembrane region" description="Helical" evidence="6">
    <location>
        <begin position="375"/>
        <end position="396"/>
    </location>
</feature>
<feature type="transmembrane region" description="Helical" evidence="6">
    <location>
        <begin position="92"/>
        <end position="113"/>
    </location>
</feature>
<dbReference type="Gene3D" id="1.20.1250.20">
    <property type="entry name" value="MFS general substrate transporter like domains"/>
    <property type="match status" value="2"/>
</dbReference>
<evidence type="ECO:0000313" key="8">
    <source>
        <dbReference type="EMBL" id="CUS39125.1"/>
    </source>
</evidence>
<dbReference type="PROSITE" id="PS50850">
    <property type="entry name" value="MFS"/>
    <property type="match status" value="1"/>
</dbReference>
<feature type="transmembrane region" description="Helical" evidence="6">
    <location>
        <begin position="352"/>
        <end position="370"/>
    </location>
</feature>
<dbReference type="InterPro" id="IPR020846">
    <property type="entry name" value="MFS_dom"/>
</dbReference>
<dbReference type="OrthoDB" id="9784658at2"/>
<evidence type="ECO:0000256" key="5">
    <source>
        <dbReference type="SAM" id="MobiDB-lite"/>
    </source>
</evidence>
<feature type="transmembrane region" description="Helical" evidence="6">
    <location>
        <begin position="220"/>
        <end position="238"/>
    </location>
</feature>
<feature type="transmembrane region" description="Helical" evidence="6">
    <location>
        <begin position="119"/>
        <end position="139"/>
    </location>
</feature>
<evidence type="ECO:0000256" key="1">
    <source>
        <dbReference type="ARBA" id="ARBA00004141"/>
    </source>
</evidence>
<feature type="transmembrane region" description="Helical" evidence="6">
    <location>
        <begin position="279"/>
        <end position="305"/>
    </location>
</feature>
<keyword evidence="2 6" id="KW-0812">Transmembrane</keyword>
<dbReference type="CDD" id="cd17319">
    <property type="entry name" value="MFS_ExuT_GudP_like"/>
    <property type="match status" value="1"/>
</dbReference>
<comment type="subcellular location">
    <subcellularLocation>
        <location evidence="1">Membrane</location>
        <topology evidence="1">Multi-pass membrane protein</topology>
    </subcellularLocation>
</comment>
<feature type="transmembrane region" description="Helical" evidence="6">
    <location>
        <begin position="312"/>
        <end position="332"/>
    </location>
</feature>
<evidence type="ECO:0000256" key="6">
    <source>
        <dbReference type="SAM" id="Phobius"/>
    </source>
</evidence>
<feature type="domain" description="Major facilitator superfamily (MFS) profile" evidence="7">
    <location>
        <begin position="56"/>
        <end position="464"/>
    </location>
</feature>
<dbReference type="AlphaFoldDB" id="A0A0S4LNN9"/>
<proteinExistence type="predicted"/>
<keyword evidence="3 6" id="KW-1133">Transmembrane helix</keyword>
<keyword evidence="8" id="KW-0762">Sugar transport</keyword>
<dbReference type="InterPro" id="IPR050382">
    <property type="entry name" value="MFS_Na/Anion_cotransporter"/>
</dbReference>
<dbReference type="STRING" id="1742973.COMA2_60166"/>
<dbReference type="Proteomes" id="UP000198736">
    <property type="component" value="Unassembled WGS sequence"/>
</dbReference>
<feature type="transmembrane region" description="Helical" evidence="6">
    <location>
        <begin position="436"/>
        <end position="459"/>
    </location>
</feature>
<feature type="transmembrane region" description="Helical" evidence="6">
    <location>
        <begin position="151"/>
        <end position="170"/>
    </location>
</feature>
<keyword evidence="9" id="KW-1185">Reference proteome</keyword>
<keyword evidence="4 6" id="KW-0472">Membrane</keyword>
<evidence type="ECO:0000256" key="2">
    <source>
        <dbReference type="ARBA" id="ARBA00022692"/>
    </source>
</evidence>
<dbReference type="InterPro" id="IPR011701">
    <property type="entry name" value="MFS"/>
</dbReference>
<name>A0A0S4LNN9_9BACT</name>
<evidence type="ECO:0000259" key="7">
    <source>
        <dbReference type="PROSITE" id="PS50850"/>
    </source>
</evidence>
<feature type="region of interest" description="Disordered" evidence="5">
    <location>
        <begin position="1"/>
        <end position="25"/>
    </location>
</feature>
<dbReference type="GO" id="GO:0016020">
    <property type="term" value="C:membrane"/>
    <property type="evidence" value="ECO:0007669"/>
    <property type="project" value="UniProtKB-SubCell"/>
</dbReference>
<evidence type="ECO:0000313" key="9">
    <source>
        <dbReference type="Proteomes" id="UP000198736"/>
    </source>
</evidence>
<sequence length="468" mass="50392">MTAPSRRGGHDLIETGTSPQSEHRSRYVSLVETTVSETIFSHPIESSPPSPLRWLILGLLFSISVVTYIDRINISVTARHMMPALGLTEQEMGFVFSAFVVGYALFQIPGGWLSDRWGIRIVLMIALIWWSCFTAWTAIAATSFLAGPLGIVGALALVRFLLGVGEAAALPTFNRAVTDWLPAHERGLGIGIAIGGIGIGAAITPPVTAWIMVNYGWQSAFYLSSGIGLGLAVIWWWLAADRPSRHRWHIHDKAIPPAAQPVPPRPSIPWATLRNTPSVWWLMLSYGCLGYVAYVYMSWFYLYLVNERGFSVLRGGVFAAAPFLAILVSSPVGGWVTDRLAMKYGVTRGRQLVGMTGMGLAAGSIALGAVAESPYLALASLSLGAGWLYFTVGAYWSSTSHLSPTHAGSLSGLMNMGANLGGAISPTLTPWLAQQWGWGASLGLAACISLLGGIMWLRIRPGDGLKHR</sequence>
<dbReference type="PANTHER" id="PTHR11662">
    <property type="entry name" value="SOLUTE CARRIER FAMILY 17"/>
    <property type="match status" value="1"/>
</dbReference>
<dbReference type="PANTHER" id="PTHR11662:SF399">
    <property type="entry name" value="FI19708P1-RELATED"/>
    <property type="match status" value="1"/>
</dbReference>
<organism evidence="8 9">
    <name type="scientific">Candidatus Nitrospira nitrificans</name>
    <dbReference type="NCBI Taxonomy" id="1742973"/>
    <lineage>
        <taxon>Bacteria</taxon>
        <taxon>Pseudomonadati</taxon>
        <taxon>Nitrospirota</taxon>
        <taxon>Nitrospiria</taxon>
        <taxon>Nitrospirales</taxon>
        <taxon>Nitrospiraceae</taxon>
        <taxon>Nitrospira</taxon>
    </lineage>
</organism>
<evidence type="ECO:0000256" key="4">
    <source>
        <dbReference type="ARBA" id="ARBA00023136"/>
    </source>
</evidence>
<keyword evidence="8" id="KW-0813">Transport</keyword>
<dbReference type="Pfam" id="PF07690">
    <property type="entry name" value="MFS_1"/>
    <property type="match status" value="1"/>
</dbReference>
<dbReference type="EMBL" id="CZPZ01000033">
    <property type="protein sequence ID" value="CUS39125.1"/>
    <property type="molecule type" value="Genomic_DNA"/>
</dbReference>
<feature type="transmembrane region" description="Helical" evidence="6">
    <location>
        <begin position="52"/>
        <end position="71"/>
    </location>
</feature>
<dbReference type="SUPFAM" id="SSF103473">
    <property type="entry name" value="MFS general substrate transporter"/>
    <property type="match status" value="1"/>
</dbReference>